<gene>
    <name evidence="1" type="ORF">ABM34_07695</name>
</gene>
<dbReference type="OrthoDB" id="4979632at2"/>
<accession>A0A0H4QHK8</accession>
<proteinExistence type="predicted"/>
<protein>
    <submittedName>
        <fullName evidence="1">Uncharacterized protein</fullName>
    </submittedName>
</protein>
<reference evidence="2" key="1">
    <citation type="submission" date="2015-07" db="EMBL/GenBank/DDBJ databases">
        <title>Lactobacillus ginsenosidimutans/EMML 3141/ whole genome sequencing.</title>
        <authorList>
            <person name="Kim M.K."/>
            <person name="Im W.-T."/>
            <person name="Srinivasan S."/>
            <person name="Lee J.-J."/>
        </authorList>
    </citation>
    <scope>NUCLEOTIDE SEQUENCE [LARGE SCALE GENOMIC DNA]</scope>
    <source>
        <strain evidence="2">EMML 3041</strain>
    </source>
</reference>
<name>A0A0H4QHK8_9LACO</name>
<organism evidence="1 2">
    <name type="scientific">Companilactobacillus ginsenosidimutans</name>
    <dbReference type="NCBI Taxonomy" id="1007676"/>
    <lineage>
        <taxon>Bacteria</taxon>
        <taxon>Bacillati</taxon>
        <taxon>Bacillota</taxon>
        <taxon>Bacilli</taxon>
        <taxon>Lactobacillales</taxon>
        <taxon>Lactobacillaceae</taxon>
        <taxon>Companilactobacillus</taxon>
    </lineage>
</organism>
<dbReference type="RefSeq" id="WP_048704740.1">
    <property type="nucleotide sequence ID" value="NZ_CP012034.1"/>
</dbReference>
<keyword evidence="2" id="KW-1185">Reference proteome</keyword>
<dbReference type="EMBL" id="CP012034">
    <property type="protein sequence ID" value="AKP67427.1"/>
    <property type="molecule type" value="Genomic_DNA"/>
</dbReference>
<dbReference type="KEGG" id="lgn:ABM34_07695"/>
<evidence type="ECO:0000313" key="2">
    <source>
        <dbReference type="Proteomes" id="UP000036106"/>
    </source>
</evidence>
<sequence>MFSNIQKYGSLTKFIGELCPQLDVDGNIQFMMSPQNALSLNSDELEQKKIQSAIRNFLSSYPEEKYQLVNILEELSNIQHSNGAVQGNPIIINELKRLKDMDTRFSNIKVNRVMLIAGGFGPPPDELVIDVKNKTIKQKATHSAFFDPNIQYQMTPHELLEMSNKLNALHMEYWSEDEYFSPVVDGEQWNLTINWSDNSITKIHGSNAYPVNFEELRGLFIDIDEKEYRVRKSDLSSILLFIPILQNIISMSDESLIKNFTESFKQYNKGGNYIDETNYYDVLFLEQNIDINGTSLYHVDVSELDAYYILALISAAIDINKTEKGTLGELFSNGTMLTWLNRIQSVSKYA</sequence>
<dbReference type="PATRIC" id="fig|1007676.4.peg.1547"/>
<dbReference type="Proteomes" id="UP000036106">
    <property type="component" value="Chromosome"/>
</dbReference>
<evidence type="ECO:0000313" key="1">
    <source>
        <dbReference type="EMBL" id="AKP67427.1"/>
    </source>
</evidence>
<dbReference type="AlphaFoldDB" id="A0A0H4QHK8"/>